<dbReference type="GO" id="GO:0006384">
    <property type="term" value="P:transcription initiation at RNA polymerase III promoter"/>
    <property type="evidence" value="ECO:0007669"/>
    <property type="project" value="InterPro"/>
</dbReference>
<evidence type="ECO:0000256" key="2">
    <source>
        <dbReference type="ARBA" id="ARBA00006898"/>
    </source>
</evidence>
<keyword evidence="5" id="KW-0804">Transcription</keyword>
<organism evidence="7 8">
    <name type="scientific">Coccomyxa viridis</name>
    <dbReference type="NCBI Taxonomy" id="1274662"/>
    <lineage>
        <taxon>Eukaryota</taxon>
        <taxon>Viridiplantae</taxon>
        <taxon>Chlorophyta</taxon>
        <taxon>core chlorophytes</taxon>
        <taxon>Trebouxiophyceae</taxon>
        <taxon>Trebouxiophyceae incertae sedis</taxon>
        <taxon>Coccomyxaceae</taxon>
        <taxon>Coccomyxa</taxon>
    </lineage>
</organism>
<protein>
    <recommendedName>
        <fullName evidence="3">DNA-directed RNA polymerase III subunit RPC9</fullName>
    </recommendedName>
</protein>
<comment type="subcellular location">
    <subcellularLocation>
        <location evidence="1">Nucleus</location>
    </subcellularLocation>
</comment>
<dbReference type="InterPro" id="IPR038324">
    <property type="entry name" value="Rpb4/RPC9_sf"/>
</dbReference>
<dbReference type="GO" id="GO:0000166">
    <property type="term" value="F:nucleotide binding"/>
    <property type="evidence" value="ECO:0007669"/>
    <property type="project" value="InterPro"/>
</dbReference>
<comment type="caution">
    <text evidence="7">The sequence shown here is derived from an EMBL/GenBank/DDBJ whole genome shotgun (WGS) entry which is preliminary data.</text>
</comment>
<evidence type="ECO:0000313" key="8">
    <source>
        <dbReference type="Proteomes" id="UP001314263"/>
    </source>
</evidence>
<dbReference type="InterPro" id="IPR005574">
    <property type="entry name" value="Rpb4/RPC9"/>
</dbReference>
<keyword evidence="4" id="KW-0240">DNA-directed RNA polymerase</keyword>
<dbReference type="InterPro" id="IPR010997">
    <property type="entry name" value="HRDC-like_sf"/>
</dbReference>
<evidence type="ECO:0000256" key="6">
    <source>
        <dbReference type="ARBA" id="ARBA00023242"/>
    </source>
</evidence>
<dbReference type="Proteomes" id="UP001314263">
    <property type="component" value="Unassembled WGS sequence"/>
</dbReference>
<evidence type="ECO:0000256" key="3">
    <source>
        <dbReference type="ARBA" id="ARBA00016672"/>
    </source>
</evidence>
<proteinExistence type="inferred from homology"/>
<dbReference type="InterPro" id="IPR038846">
    <property type="entry name" value="RPC9"/>
</dbReference>
<evidence type="ECO:0000256" key="1">
    <source>
        <dbReference type="ARBA" id="ARBA00004123"/>
    </source>
</evidence>
<dbReference type="Pfam" id="PF03874">
    <property type="entry name" value="RNA_pol_Rpb4"/>
    <property type="match status" value="1"/>
</dbReference>
<dbReference type="SUPFAM" id="SSF47819">
    <property type="entry name" value="HRDC-like"/>
    <property type="match status" value="1"/>
</dbReference>
<dbReference type="GO" id="GO:0005666">
    <property type="term" value="C:RNA polymerase III complex"/>
    <property type="evidence" value="ECO:0007669"/>
    <property type="project" value="InterPro"/>
</dbReference>
<dbReference type="AlphaFoldDB" id="A0AAV1I3D9"/>
<evidence type="ECO:0000256" key="5">
    <source>
        <dbReference type="ARBA" id="ARBA00023163"/>
    </source>
</evidence>
<dbReference type="PANTHER" id="PTHR15561">
    <property type="entry name" value="CALCITONIN GENE-RELATED PEPTIDE-RECEPTOR COMPONENT PROTEIN"/>
    <property type="match status" value="1"/>
</dbReference>
<reference evidence="7 8" key="1">
    <citation type="submission" date="2023-10" db="EMBL/GenBank/DDBJ databases">
        <authorList>
            <person name="Maclean D."/>
            <person name="Macfadyen A."/>
        </authorList>
    </citation>
    <scope>NUCLEOTIDE SEQUENCE [LARGE SCALE GENOMIC DNA]</scope>
</reference>
<gene>
    <name evidence="7" type="ORF">CVIRNUC_003795</name>
</gene>
<keyword evidence="8" id="KW-1185">Reference proteome</keyword>
<dbReference type="EMBL" id="CAUYUE010000004">
    <property type="protein sequence ID" value="CAK0770717.1"/>
    <property type="molecule type" value="Genomic_DNA"/>
</dbReference>
<dbReference type="PANTHER" id="PTHR15561:SF0">
    <property type="entry name" value="DNA-DIRECTED RNA POLYMERASE III SUBUNIT RPC9"/>
    <property type="match status" value="1"/>
</dbReference>
<evidence type="ECO:0000256" key="4">
    <source>
        <dbReference type="ARBA" id="ARBA00022478"/>
    </source>
</evidence>
<evidence type="ECO:0000313" key="7">
    <source>
        <dbReference type="EMBL" id="CAK0770717.1"/>
    </source>
</evidence>
<sequence length="118" mass="13304">MKVRQENLGPITDIEVIETLERRGADKDWARRSSLASERQVYAALKQRHPSKTNTQQLSGFLSQLKALGLNRGEQLQIANLRPSAPVEVYLIVKDCESRLTGDQVDELLALVKKHTQP</sequence>
<accession>A0AAV1I3D9</accession>
<name>A0AAV1I3D9_9CHLO</name>
<keyword evidence="6" id="KW-0539">Nucleus</keyword>
<comment type="similarity">
    <text evidence="2">Belongs to the eukaryotic RPC9 RNA polymerase subunit family.</text>
</comment>
<dbReference type="Gene3D" id="1.20.1250.40">
    <property type="match status" value="1"/>
</dbReference>